<gene>
    <name evidence="2" type="ORF">OLC1_LOCUS23324</name>
</gene>
<keyword evidence="3" id="KW-1185">Reference proteome</keyword>
<evidence type="ECO:0000313" key="3">
    <source>
        <dbReference type="Proteomes" id="UP001161247"/>
    </source>
</evidence>
<evidence type="ECO:0000256" key="1">
    <source>
        <dbReference type="SAM" id="MobiDB-lite"/>
    </source>
</evidence>
<proteinExistence type="predicted"/>
<protein>
    <submittedName>
        <fullName evidence="2">OLC1v1018578C1</fullName>
    </submittedName>
</protein>
<name>A0AAV1EC17_OLDCO</name>
<reference evidence="2" key="1">
    <citation type="submission" date="2023-03" db="EMBL/GenBank/DDBJ databases">
        <authorList>
            <person name="Julca I."/>
        </authorList>
    </citation>
    <scope>NUCLEOTIDE SEQUENCE</scope>
</reference>
<feature type="region of interest" description="Disordered" evidence="1">
    <location>
        <begin position="114"/>
        <end position="133"/>
    </location>
</feature>
<dbReference type="AlphaFoldDB" id="A0AAV1EC17"/>
<organism evidence="2 3">
    <name type="scientific">Oldenlandia corymbosa var. corymbosa</name>
    <dbReference type="NCBI Taxonomy" id="529605"/>
    <lineage>
        <taxon>Eukaryota</taxon>
        <taxon>Viridiplantae</taxon>
        <taxon>Streptophyta</taxon>
        <taxon>Embryophyta</taxon>
        <taxon>Tracheophyta</taxon>
        <taxon>Spermatophyta</taxon>
        <taxon>Magnoliopsida</taxon>
        <taxon>eudicotyledons</taxon>
        <taxon>Gunneridae</taxon>
        <taxon>Pentapetalae</taxon>
        <taxon>asterids</taxon>
        <taxon>lamiids</taxon>
        <taxon>Gentianales</taxon>
        <taxon>Rubiaceae</taxon>
        <taxon>Rubioideae</taxon>
        <taxon>Spermacoceae</taxon>
        <taxon>Hedyotis-Oldenlandia complex</taxon>
        <taxon>Oldenlandia</taxon>
    </lineage>
</organism>
<sequence>MAMEVNLEKPLCQELEMKHTKKCVEYENLPWICSYCGRAGHLVSICPFNPQKPTDPIVPPAAGSSDKIGENKHQSSGEWMTIPTRGRRGPVITDSPTDKASTSGQTCGSRFDFRVDLSGDNSKGQGGVEQRQGRMMVTFCRRPLLNPRHS</sequence>
<feature type="region of interest" description="Disordered" evidence="1">
    <location>
        <begin position="56"/>
        <end position="107"/>
    </location>
</feature>
<feature type="compositionally biased region" description="Polar residues" evidence="1">
    <location>
        <begin position="94"/>
        <end position="107"/>
    </location>
</feature>
<dbReference type="Proteomes" id="UP001161247">
    <property type="component" value="Chromosome 9"/>
</dbReference>
<accession>A0AAV1EC17</accession>
<dbReference type="EMBL" id="OX459126">
    <property type="protein sequence ID" value="CAI9117229.1"/>
    <property type="molecule type" value="Genomic_DNA"/>
</dbReference>
<evidence type="ECO:0000313" key="2">
    <source>
        <dbReference type="EMBL" id="CAI9117229.1"/>
    </source>
</evidence>